<evidence type="ECO:0000313" key="6">
    <source>
        <dbReference type="Proteomes" id="UP001595916"/>
    </source>
</evidence>
<comment type="similarity">
    <text evidence="1">Belongs to the peptidase S51 family.</text>
</comment>
<gene>
    <name evidence="5" type="ORF">ACFO4R_09005</name>
</gene>
<evidence type="ECO:0000256" key="4">
    <source>
        <dbReference type="ARBA" id="ARBA00022825"/>
    </source>
</evidence>
<dbReference type="Proteomes" id="UP001595916">
    <property type="component" value="Unassembled WGS sequence"/>
</dbReference>
<sequence length="221" mass="25223">MRTNILLSKLNFDANWAKTAIGEELVGHKKVLVMPFSYWDSEVYDLDSWNNVYRPNRKYFEEIYAPFSSYGYERNQFKYINFFCDSQDDIKKDLLDAEVLFLTGGAPDLFMERIMAKGILPYIKSFDGVVVGCSAGAMIQFDKFHITPGPLYPDYKVINGIGMVDMDMGIEVHYASTVAQLESIEKTKTEYSSLLLLDNESASIVKDDKIQLLGNAKIIKR</sequence>
<keyword evidence="6" id="KW-1185">Reference proteome</keyword>
<reference evidence="6" key="1">
    <citation type="journal article" date="2019" name="Int. J. Syst. Evol. Microbiol.">
        <title>The Global Catalogue of Microorganisms (GCM) 10K type strain sequencing project: providing services to taxonomists for standard genome sequencing and annotation.</title>
        <authorList>
            <consortium name="The Broad Institute Genomics Platform"/>
            <consortium name="The Broad Institute Genome Sequencing Center for Infectious Disease"/>
            <person name="Wu L."/>
            <person name="Ma J."/>
        </authorList>
    </citation>
    <scope>NUCLEOTIDE SEQUENCE [LARGE SCALE GENOMIC DNA]</scope>
    <source>
        <strain evidence="6">CCUG 46385</strain>
    </source>
</reference>
<keyword evidence="3" id="KW-0378">Hydrolase</keyword>
<evidence type="ECO:0000256" key="3">
    <source>
        <dbReference type="ARBA" id="ARBA00022801"/>
    </source>
</evidence>
<evidence type="ECO:0000256" key="1">
    <source>
        <dbReference type="ARBA" id="ARBA00006534"/>
    </source>
</evidence>
<keyword evidence="2" id="KW-0645">Protease</keyword>
<organism evidence="5 6">
    <name type="scientific">Filifactor villosus</name>
    <dbReference type="NCBI Taxonomy" id="29374"/>
    <lineage>
        <taxon>Bacteria</taxon>
        <taxon>Bacillati</taxon>
        <taxon>Bacillota</taxon>
        <taxon>Clostridia</taxon>
        <taxon>Peptostreptococcales</taxon>
        <taxon>Filifactoraceae</taxon>
        <taxon>Filifactor</taxon>
    </lineage>
</organism>
<proteinExistence type="inferred from homology"/>
<dbReference type="Pfam" id="PF03575">
    <property type="entry name" value="Peptidase_S51"/>
    <property type="match status" value="1"/>
</dbReference>
<protein>
    <submittedName>
        <fullName evidence="5">Type 1 glutamine amidotransferase-like domain-containing protein</fullName>
    </submittedName>
</protein>
<dbReference type="SUPFAM" id="SSF52317">
    <property type="entry name" value="Class I glutamine amidotransferase-like"/>
    <property type="match status" value="1"/>
</dbReference>
<accession>A0ABV9QMS2</accession>
<keyword evidence="4" id="KW-0720">Serine protease</keyword>
<evidence type="ECO:0000256" key="2">
    <source>
        <dbReference type="ARBA" id="ARBA00022670"/>
    </source>
</evidence>
<name>A0ABV9QMS2_9FIRM</name>
<dbReference type="EMBL" id="JBHSHL010000039">
    <property type="protein sequence ID" value="MFC4805218.1"/>
    <property type="molecule type" value="Genomic_DNA"/>
</dbReference>
<dbReference type="InterPro" id="IPR005320">
    <property type="entry name" value="Peptidase_S51"/>
</dbReference>
<evidence type="ECO:0000313" key="5">
    <source>
        <dbReference type="EMBL" id="MFC4805218.1"/>
    </source>
</evidence>
<dbReference type="Gene3D" id="3.40.50.880">
    <property type="match status" value="1"/>
</dbReference>
<dbReference type="InterPro" id="IPR029062">
    <property type="entry name" value="Class_I_gatase-like"/>
</dbReference>
<dbReference type="RefSeq" id="WP_379788763.1">
    <property type="nucleotide sequence ID" value="NZ_JBHSHL010000039.1"/>
</dbReference>
<comment type="caution">
    <text evidence="5">The sequence shown here is derived from an EMBL/GenBank/DDBJ whole genome shotgun (WGS) entry which is preliminary data.</text>
</comment>